<evidence type="ECO:0000256" key="8">
    <source>
        <dbReference type="ARBA" id="ARBA00023268"/>
    </source>
</evidence>
<dbReference type="Pfam" id="PF17917">
    <property type="entry name" value="RT_RNaseH"/>
    <property type="match status" value="1"/>
</dbReference>
<dbReference type="GO" id="GO:0016787">
    <property type="term" value="F:hydrolase activity"/>
    <property type="evidence" value="ECO:0007669"/>
    <property type="project" value="UniProtKB-KW"/>
</dbReference>
<evidence type="ECO:0000259" key="9">
    <source>
        <dbReference type="Pfam" id="PF17917"/>
    </source>
</evidence>
<dbReference type="GO" id="GO:0003964">
    <property type="term" value="F:RNA-directed DNA polymerase activity"/>
    <property type="evidence" value="ECO:0007669"/>
    <property type="project" value="UniProtKB-KW"/>
</dbReference>
<sequence length="280" mass="31824">MLLKDPFIWTPEGNKAYEDIKNALTSLQVFIQYVPTLPLLLATDASKTSLGAVFSHRLSNGQSLWAVQNFFNYLYARHFTLITNHQPLTQILYPEKSLPCIGHMANYADYLAHFDYDIVFKTSKDNANADYCSRAPLTSTVNIIDNSSSSQREEAQDFDDFDCFAIHQTQQLQVRAEAITRETRKYLHLGKIVKILEDPQDLVYHNFKAREVKYTLAANCLTFEHRVVIPPFLRDTIPNDLHVAQIGIGKMKGLARSFVFWPGIDADIERLAKSCAACVT</sequence>
<evidence type="ECO:0000313" key="13">
    <source>
        <dbReference type="RefSeq" id="XP_030745494.1"/>
    </source>
</evidence>
<name>A0A6J2X3H9_SITOR</name>
<dbReference type="InterPro" id="IPR050951">
    <property type="entry name" value="Retrovirus_Pol_polyprotein"/>
</dbReference>
<proteinExistence type="predicted"/>
<dbReference type="OrthoDB" id="8065885at2759"/>
<dbReference type="InParanoid" id="A0A6J2X3H9"/>
<dbReference type="EC" id="2.7.7.49" evidence="1"/>
<keyword evidence="3" id="KW-0548">Nucleotidyltransferase</keyword>
<keyword evidence="6" id="KW-0378">Hydrolase</keyword>
<evidence type="ECO:0000256" key="3">
    <source>
        <dbReference type="ARBA" id="ARBA00022695"/>
    </source>
</evidence>
<dbReference type="InterPro" id="IPR041577">
    <property type="entry name" value="RT_RNaseH_2"/>
</dbReference>
<dbReference type="PANTHER" id="PTHR37984">
    <property type="entry name" value="PROTEIN CBG26694"/>
    <property type="match status" value="1"/>
</dbReference>
<keyword evidence="7" id="KW-0695">RNA-directed DNA polymerase</keyword>
<accession>A0A6J2X3H9</accession>
<keyword evidence="8" id="KW-0511">Multifunctional enzyme</keyword>
<dbReference type="GeneID" id="115874484"/>
<evidence type="ECO:0000259" key="11">
    <source>
        <dbReference type="Pfam" id="PF17921"/>
    </source>
</evidence>
<feature type="domain" description="Reverse transcriptase/retrotransposon-derived protein RNase H-like" evidence="10">
    <location>
        <begin position="9"/>
        <end position="62"/>
    </location>
</feature>
<evidence type="ECO:0000256" key="2">
    <source>
        <dbReference type="ARBA" id="ARBA00022679"/>
    </source>
</evidence>
<feature type="domain" description="Integrase zinc-binding" evidence="11">
    <location>
        <begin position="229"/>
        <end position="278"/>
    </location>
</feature>
<keyword evidence="2" id="KW-0808">Transferase</keyword>
<evidence type="ECO:0000256" key="4">
    <source>
        <dbReference type="ARBA" id="ARBA00022722"/>
    </source>
</evidence>
<dbReference type="SUPFAM" id="SSF56672">
    <property type="entry name" value="DNA/RNA polymerases"/>
    <property type="match status" value="1"/>
</dbReference>
<evidence type="ECO:0000313" key="12">
    <source>
        <dbReference type="Proteomes" id="UP000504635"/>
    </source>
</evidence>
<organism evidence="12 13">
    <name type="scientific">Sitophilus oryzae</name>
    <name type="common">Rice weevil</name>
    <name type="synonym">Curculio oryzae</name>
    <dbReference type="NCBI Taxonomy" id="7048"/>
    <lineage>
        <taxon>Eukaryota</taxon>
        <taxon>Metazoa</taxon>
        <taxon>Ecdysozoa</taxon>
        <taxon>Arthropoda</taxon>
        <taxon>Hexapoda</taxon>
        <taxon>Insecta</taxon>
        <taxon>Pterygota</taxon>
        <taxon>Neoptera</taxon>
        <taxon>Endopterygota</taxon>
        <taxon>Coleoptera</taxon>
        <taxon>Polyphaga</taxon>
        <taxon>Cucujiformia</taxon>
        <taxon>Curculionidae</taxon>
        <taxon>Dryophthorinae</taxon>
        <taxon>Sitophilus</taxon>
    </lineage>
</organism>
<dbReference type="GO" id="GO:0004519">
    <property type="term" value="F:endonuclease activity"/>
    <property type="evidence" value="ECO:0007669"/>
    <property type="project" value="UniProtKB-KW"/>
</dbReference>
<keyword evidence="12" id="KW-1185">Reference proteome</keyword>
<keyword evidence="5" id="KW-0255">Endonuclease</keyword>
<reference evidence="13" key="1">
    <citation type="submission" date="2025-08" db="UniProtKB">
        <authorList>
            <consortium name="RefSeq"/>
        </authorList>
    </citation>
    <scope>IDENTIFICATION</scope>
    <source>
        <tissue evidence="13">Gonads</tissue>
    </source>
</reference>
<evidence type="ECO:0000256" key="6">
    <source>
        <dbReference type="ARBA" id="ARBA00022801"/>
    </source>
</evidence>
<evidence type="ECO:0000256" key="7">
    <source>
        <dbReference type="ARBA" id="ARBA00022918"/>
    </source>
</evidence>
<keyword evidence="4" id="KW-0540">Nuclease</keyword>
<dbReference type="RefSeq" id="XP_030745494.1">
    <property type="nucleotide sequence ID" value="XM_030889634.1"/>
</dbReference>
<dbReference type="PANTHER" id="PTHR37984:SF5">
    <property type="entry name" value="PROTEIN NYNRIN-LIKE"/>
    <property type="match status" value="1"/>
</dbReference>
<dbReference type="AlphaFoldDB" id="A0A6J2X3H9"/>
<dbReference type="Pfam" id="PF17921">
    <property type="entry name" value="Integrase_H2C2"/>
    <property type="match status" value="1"/>
</dbReference>
<gene>
    <name evidence="13" type="primary">LOC115874484</name>
</gene>
<feature type="domain" description="Reverse transcriptase RNase H-like" evidence="9">
    <location>
        <begin position="64"/>
        <end position="114"/>
    </location>
</feature>
<protein>
    <recommendedName>
        <fullName evidence="1">RNA-directed DNA polymerase</fullName>
        <ecNumber evidence="1">2.7.7.49</ecNumber>
    </recommendedName>
</protein>
<evidence type="ECO:0000256" key="5">
    <source>
        <dbReference type="ARBA" id="ARBA00022759"/>
    </source>
</evidence>
<dbReference type="InterPro" id="IPR043502">
    <property type="entry name" value="DNA/RNA_pol_sf"/>
</dbReference>
<dbReference type="Gene3D" id="1.10.340.70">
    <property type="match status" value="1"/>
</dbReference>
<evidence type="ECO:0000256" key="1">
    <source>
        <dbReference type="ARBA" id="ARBA00012493"/>
    </source>
</evidence>
<dbReference type="Pfam" id="PF17919">
    <property type="entry name" value="RT_RNaseH_2"/>
    <property type="match status" value="1"/>
</dbReference>
<dbReference type="Proteomes" id="UP000504635">
    <property type="component" value="Unplaced"/>
</dbReference>
<evidence type="ECO:0000259" key="10">
    <source>
        <dbReference type="Pfam" id="PF17919"/>
    </source>
</evidence>
<dbReference type="InterPro" id="IPR041373">
    <property type="entry name" value="RT_RNaseH"/>
</dbReference>
<dbReference type="InterPro" id="IPR041588">
    <property type="entry name" value="Integrase_H2C2"/>
</dbReference>
<dbReference type="KEGG" id="soy:115874484"/>